<protein>
    <submittedName>
        <fullName evidence="1">Uncharacterized protein</fullName>
    </submittedName>
</protein>
<dbReference type="AlphaFoldDB" id="A0A645JMU4"/>
<accession>A0A645JMU4</accession>
<organism evidence="1">
    <name type="scientific">bioreactor metagenome</name>
    <dbReference type="NCBI Taxonomy" id="1076179"/>
    <lineage>
        <taxon>unclassified sequences</taxon>
        <taxon>metagenomes</taxon>
        <taxon>ecological metagenomes</taxon>
    </lineage>
</organism>
<comment type="caution">
    <text evidence="1">The sequence shown here is derived from an EMBL/GenBank/DDBJ whole genome shotgun (WGS) entry which is preliminary data.</text>
</comment>
<dbReference type="EMBL" id="VSSQ01145955">
    <property type="protein sequence ID" value="MPN64706.1"/>
    <property type="molecule type" value="Genomic_DNA"/>
</dbReference>
<name>A0A645JMU4_9ZZZZ</name>
<evidence type="ECO:0000313" key="1">
    <source>
        <dbReference type="EMBL" id="MPN64706.1"/>
    </source>
</evidence>
<reference evidence="1" key="1">
    <citation type="submission" date="2019-08" db="EMBL/GenBank/DDBJ databases">
        <authorList>
            <person name="Kucharzyk K."/>
            <person name="Murdoch R.W."/>
            <person name="Higgins S."/>
            <person name="Loffler F."/>
        </authorList>
    </citation>
    <scope>NUCLEOTIDE SEQUENCE</scope>
</reference>
<gene>
    <name evidence="1" type="ORF">SDC9_212482</name>
</gene>
<proteinExistence type="predicted"/>
<sequence>MAVSRRKIRPIAVDQVDRAFGRSVHQLFREKGMKSSSGAVGCVCRHEGPGRRCDFEDRVKNAAVVLHPERVVFLAAGPGDVEESVNIGPAP</sequence>